<dbReference type="PANTHER" id="PTHR42953:SF3">
    <property type="entry name" value="HIGH-AFFINITY ZINC UPTAKE SYSTEM PROTEIN ZNUA"/>
    <property type="match status" value="1"/>
</dbReference>
<evidence type="ECO:0000313" key="6">
    <source>
        <dbReference type="Proteomes" id="UP000177817"/>
    </source>
</evidence>
<dbReference type="Gene3D" id="3.40.50.1980">
    <property type="entry name" value="Nitrogenase molybdenum iron protein domain"/>
    <property type="match status" value="2"/>
</dbReference>
<dbReference type="InterPro" id="IPR006127">
    <property type="entry name" value="ZnuA-like"/>
</dbReference>
<proteinExistence type="inferred from homology"/>
<keyword evidence="4" id="KW-0812">Transmembrane</keyword>
<dbReference type="Proteomes" id="UP000177817">
    <property type="component" value="Unassembled WGS sequence"/>
</dbReference>
<evidence type="ECO:0000256" key="4">
    <source>
        <dbReference type="SAM" id="Phobius"/>
    </source>
</evidence>
<gene>
    <name evidence="5" type="ORF">A2677_03180</name>
</gene>
<dbReference type="Pfam" id="PF01297">
    <property type="entry name" value="ZnuA"/>
    <property type="match status" value="1"/>
</dbReference>
<dbReference type="AlphaFoldDB" id="A0A1G2BPG2"/>
<comment type="caution">
    <text evidence="5">The sequence shown here is derived from an EMBL/GenBank/DDBJ whole genome shotgun (WGS) entry which is preliminary data.</text>
</comment>
<sequence>MKKSSYPLIIISALIIVASVALLFGGFFSDRFGLNKGTIPVAATIFPLYDIVRTVGGDAVQVTLLLPEGESLAAVDHLYDGANLEDLSTIFAIGHGLDTAGIPEASKSKIFTVDEDVNLMLEQGSTASPYYWLSLRETASIARNVARKLAEIDPRNARNYEERLNVFLKNAAYEDQLIRDLLPQAGTDKIAVYGYDWSYFARDYDLDIVWFHPPVLEALPDDARSSLDDAVSTYGLVSIFSDMGTDPKPLLPFTLKGSTSILTLDTLGGLEDRKSYLQLMAYNARQLFDGLGGKAQ</sequence>
<evidence type="ECO:0000256" key="3">
    <source>
        <dbReference type="ARBA" id="ARBA00022729"/>
    </source>
</evidence>
<reference evidence="5 6" key="1">
    <citation type="journal article" date="2016" name="Nat. Commun.">
        <title>Thousands of microbial genomes shed light on interconnected biogeochemical processes in an aquifer system.</title>
        <authorList>
            <person name="Anantharaman K."/>
            <person name="Brown C.T."/>
            <person name="Hug L.A."/>
            <person name="Sharon I."/>
            <person name="Castelle C.J."/>
            <person name="Probst A.J."/>
            <person name="Thomas B.C."/>
            <person name="Singh A."/>
            <person name="Wilkins M.J."/>
            <person name="Karaoz U."/>
            <person name="Brodie E.L."/>
            <person name="Williams K.H."/>
            <person name="Hubbard S.S."/>
            <person name="Banfield J.F."/>
        </authorList>
    </citation>
    <scope>NUCLEOTIDE SEQUENCE [LARGE SCALE GENOMIC DNA]</scope>
</reference>
<dbReference type="GO" id="GO:0030001">
    <property type="term" value="P:metal ion transport"/>
    <property type="evidence" value="ECO:0007669"/>
    <property type="project" value="InterPro"/>
</dbReference>
<organism evidence="5 6">
    <name type="scientific">Candidatus Komeilibacteria bacterium RIFCSPHIGHO2_01_FULL_52_14</name>
    <dbReference type="NCBI Taxonomy" id="1798549"/>
    <lineage>
        <taxon>Bacteria</taxon>
        <taxon>Candidatus Komeiliibacteriota</taxon>
    </lineage>
</organism>
<protein>
    <recommendedName>
        <fullName evidence="7">Zinc ABC transporter substrate-binding protein</fullName>
    </recommendedName>
</protein>
<keyword evidence="3" id="KW-0732">Signal</keyword>
<dbReference type="GO" id="GO:0046872">
    <property type="term" value="F:metal ion binding"/>
    <property type="evidence" value="ECO:0007669"/>
    <property type="project" value="InterPro"/>
</dbReference>
<comment type="similarity">
    <text evidence="1">Belongs to the bacterial solute-binding protein 9 family.</text>
</comment>
<dbReference type="PANTHER" id="PTHR42953">
    <property type="entry name" value="HIGH-AFFINITY ZINC UPTAKE SYSTEM PROTEIN ZNUA-RELATED"/>
    <property type="match status" value="1"/>
</dbReference>
<keyword evidence="4" id="KW-1133">Transmembrane helix</keyword>
<accession>A0A1G2BPG2</accession>
<keyword evidence="4" id="KW-0472">Membrane</keyword>
<name>A0A1G2BPG2_9BACT</name>
<feature type="transmembrane region" description="Helical" evidence="4">
    <location>
        <begin position="6"/>
        <end position="28"/>
    </location>
</feature>
<dbReference type="InterPro" id="IPR050492">
    <property type="entry name" value="Bact_metal-bind_prot9"/>
</dbReference>
<evidence type="ECO:0000256" key="1">
    <source>
        <dbReference type="ARBA" id="ARBA00011028"/>
    </source>
</evidence>
<evidence type="ECO:0000256" key="2">
    <source>
        <dbReference type="ARBA" id="ARBA00022448"/>
    </source>
</evidence>
<evidence type="ECO:0000313" key="5">
    <source>
        <dbReference type="EMBL" id="OGY90696.1"/>
    </source>
</evidence>
<dbReference type="EMBL" id="MHKK01000001">
    <property type="protein sequence ID" value="OGY90696.1"/>
    <property type="molecule type" value="Genomic_DNA"/>
</dbReference>
<keyword evidence="2" id="KW-0813">Transport</keyword>
<dbReference type="SUPFAM" id="SSF53807">
    <property type="entry name" value="Helical backbone' metal receptor"/>
    <property type="match status" value="1"/>
</dbReference>
<evidence type="ECO:0008006" key="7">
    <source>
        <dbReference type="Google" id="ProtNLM"/>
    </source>
</evidence>